<gene>
    <name evidence="1" type="ORF">CCACVL1_30935</name>
</gene>
<dbReference type="EMBL" id="AWWV01016459">
    <property type="protein sequence ID" value="OMO49552.1"/>
    <property type="molecule type" value="Genomic_DNA"/>
</dbReference>
<dbReference type="Proteomes" id="UP000188268">
    <property type="component" value="Unassembled WGS sequence"/>
</dbReference>
<dbReference type="Gramene" id="OMO49552">
    <property type="protein sequence ID" value="OMO49552"/>
    <property type="gene ID" value="CCACVL1_30935"/>
</dbReference>
<evidence type="ECO:0000313" key="1">
    <source>
        <dbReference type="EMBL" id="OMO49552.1"/>
    </source>
</evidence>
<reference evidence="1 2" key="1">
    <citation type="submission" date="2013-09" db="EMBL/GenBank/DDBJ databases">
        <title>Corchorus capsularis genome sequencing.</title>
        <authorList>
            <person name="Alam M."/>
            <person name="Haque M.S."/>
            <person name="Islam M.S."/>
            <person name="Emdad E.M."/>
            <person name="Islam M.M."/>
            <person name="Ahmed B."/>
            <person name="Halim A."/>
            <person name="Hossen Q.M.M."/>
            <person name="Hossain M.Z."/>
            <person name="Ahmed R."/>
            <person name="Khan M.M."/>
            <person name="Islam R."/>
            <person name="Rashid M.M."/>
            <person name="Khan S.A."/>
            <person name="Rahman M.S."/>
            <person name="Alam M."/>
        </authorList>
    </citation>
    <scope>NUCLEOTIDE SEQUENCE [LARGE SCALE GENOMIC DNA]</scope>
    <source>
        <strain evidence="2">cv. CVL-1</strain>
        <tissue evidence="1">Whole seedling</tissue>
    </source>
</reference>
<accession>A0A1R3FUL3</accession>
<evidence type="ECO:0000313" key="2">
    <source>
        <dbReference type="Proteomes" id="UP000188268"/>
    </source>
</evidence>
<proteinExistence type="predicted"/>
<dbReference type="AlphaFoldDB" id="A0A1R3FUL3"/>
<sequence>MKPKLYLQPEIAQPSSPPCAAMPELRFFERHQGTPQARPNRIYFQPQIRPNQPLDEAENQICVSSLSTVGFLDLTPLA</sequence>
<organism evidence="1 2">
    <name type="scientific">Corchorus capsularis</name>
    <name type="common">Jute</name>
    <dbReference type="NCBI Taxonomy" id="210143"/>
    <lineage>
        <taxon>Eukaryota</taxon>
        <taxon>Viridiplantae</taxon>
        <taxon>Streptophyta</taxon>
        <taxon>Embryophyta</taxon>
        <taxon>Tracheophyta</taxon>
        <taxon>Spermatophyta</taxon>
        <taxon>Magnoliopsida</taxon>
        <taxon>eudicotyledons</taxon>
        <taxon>Gunneridae</taxon>
        <taxon>Pentapetalae</taxon>
        <taxon>rosids</taxon>
        <taxon>malvids</taxon>
        <taxon>Malvales</taxon>
        <taxon>Malvaceae</taxon>
        <taxon>Grewioideae</taxon>
        <taxon>Apeibeae</taxon>
        <taxon>Corchorus</taxon>
    </lineage>
</organism>
<protein>
    <submittedName>
        <fullName evidence="1">Uncharacterized protein</fullName>
    </submittedName>
</protein>
<name>A0A1R3FUL3_COCAP</name>
<comment type="caution">
    <text evidence="1">The sequence shown here is derived from an EMBL/GenBank/DDBJ whole genome shotgun (WGS) entry which is preliminary data.</text>
</comment>
<keyword evidence="2" id="KW-1185">Reference proteome</keyword>